<name>A0A5B7JHA5_PORTR</name>
<dbReference type="AlphaFoldDB" id="A0A5B7JHA5"/>
<organism evidence="1 2">
    <name type="scientific">Portunus trituberculatus</name>
    <name type="common">Swimming crab</name>
    <name type="synonym">Neptunus trituberculatus</name>
    <dbReference type="NCBI Taxonomy" id="210409"/>
    <lineage>
        <taxon>Eukaryota</taxon>
        <taxon>Metazoa</taxon>
        <taxon>Ecdysozoa</taxon>
        <taxon>Arthropoda</taxon>
        <taxon>Crustacea</taxon>
        <taxon>Multicrustacea</taxon>
        <taxon>Malacostraca</taxon>
        <taxon>Eumalacostraca</taxon>
        <taxon>Eucarida</taxon>
        <taxon>Decapoda</taxon>
        <taxon>Pleocyemata</taxon>
        <taxon>Brachyura</taxon>
        <taxon>Eubrachyura</taxon>
        <taxon>Portunoidea</taxon>
        <taxon>Portunidae</taxon>
        <taxon>Portuninae</taxon>
        <taxon>Portunus</taxon>
    </lineage>
</organism>
<keyword evidence="2" id="KW-1185">Reference proteome</keyword>
<dbReference type="Proteomes" id="UP000324222">
    <property type="component" value="Unassembled WGS sequence"/>
</dbReference>
<accession>A0A5B7JHA5</accession>
<gene>
    <name evidence="1" type="ORF">E2C01_089123</name>
</gene>
<reference evidence="1 2" key="1">
    <citation type="submission" date="2019-05" db="EMBL/GenBank/DDBJ databases">
        <title>Another draft genome of Portunus trituberculatus and its Hox gene families provides insights of decapod evolution.</title>
        <authorList>
            <person name="Jeong J.-H."/>
            <person name="Song I."/>
            <person name="Kim S."/>
            <person name="Choi T."/>
            <person name="Kim D."/>
            <person name="Ryu S."/>
            <person name="Kim W."/>
        </authorList>
    </citation>
    <scope>NUCLEOTIDE SEQUENCE [LARGE SCALE GENOMIC DNA]</scope>
    <source>
        <tissue evidence="1">Muscle</tissue>
    </source>
</reference>
<proteinExistence type="predicted"/>
<evidence type="ECO:0000313" key="2">
    <source>
        <dbReference type="Proteomes" id="UP000324222"/>
    </source>
</evidence>
<protein>
    <submittedName>
        <fullName evidence="1">Uncharacterized protein</fullName>
    </submittedName>
</protein>
<dbReference type="EMBL" id="VSRR010096823">
    <property type="protein sequence ID" value="MPC93975.1"/>
    <property type="molecule type" value="Genomic_DNA"/>
</dbReference>
<sequence length="29" mass="3461">MTWFGYIVLPETPFPPLLPHPLSWRDPRP</sequence>
<comment type="caution">
    <text evidence="1">The sequence shown here is derived from an EMBL/GenBank/DDBJ whole genome shotgun (WGS) entry which is preliminary data.</text>
</comment>
<evidence type="ECO:0000313" key="1">
    <source>
        <dbReference type="EMBL" id="MPC93975.1"/>
    </source>
</evidence>